<dbReference type="AlphaFoldDB" id="A0A9N8Z594"/>
<evidence type="ECO:0000256" key="1">
    <source>
        <dbReference type="SAM" id="MobiDB-lite"/>
    </source>
</evidence>
<dbReference type="Proteomes" id="UP000789706">
    <property type="component" value="Unassembled WGS sequence"/>
</dbReference>
<keyword evidence="3" id="KW-1185">Reference proteome</keyword>
<evidence type="ECO:0000313" key="2">
    <source>
        <dbReference type="EMBL" id="CAG8473714.1"/>
    </source>
</evidence>
<proteinExistence type="predicted"/>
<gene>
    <name evidence="2" type="ORF">DEBURN_LOCUS3283</name>
</gene>
<organism evidence="2 3">
    <name type="scientific">Diversispora eburnea</name>
    <dbReference type="NCBI Taxonomy" id="1213867"/>
    <lineage>
        <taxon>Eukaryota</taxon>
        <taxon>Fungi</taxon>
        <taxon>Fungi incertae sedis</taxon>
        <taxon>Mucoromycota</taxon>
        <taxon>Glomeromycotina</taxon>
        <taxon>Glomeromycetes</taxon>
        <taxon>Diversisporales</taxon>
        <taxon>Diversisporaceae</taxon>
        <taxon>Diversispora</taxon>
    </lineage>
</organism>
<protein>
    <submittedName>
        <fullName evidence="2">10624_t:CDS:1</fullName>
    </submittedName>
</protein>
<sequence>MLAYLRYESSQSEISTDSSEKTVKEELNQVTTKLTMHFTDSPKLEHFNMDKEGERQIDAY</sequence>
<dbReference type="OrthoDB" id="2490314at2759"/>
<feature type="compositionally biased region" description="Low complexity" evidence="1">
    <location>
        <begin position="8"/>
        <end position="17"/>
    </location>
</feature>
<evidence type="ECO:0000313" key="3">
    <source>
        <dbReference type="Proteomes" id="UP000789706"/>
    </source>
</evidence>
<comment type="caution">
    <text evidence="2">The sequence shown here is derived from an EMBL/GenBank/DDBJ whole genome shotgun (WGS) entry which is preliminary data.</text>
</comment>
<reference evidence="2" key="1">
    <citation type="submission" date="2021-06" db="EMBL/GenBank/DDBJ databases">
        <authorList>
            <person name="Kallberg Y."/>
            <person name="Tangrot J."/>
            <person name="Rosling A."/>
        </authorList>
    </citation>
    <scope>NUCLEOTIDE SEQUENCE</scope>
    <source>
        <strain evidence="2">AZ414A</strain>
    </source>
</reference>
<feature type="region of interest" description="Disordered" evidence="1">
    <location>
        <begin position="1"/>
        <end position="23"/>
    </location>
</feature>
<dbReference type="EMBL" id="CAJVPK010000204">
    <property type="protein sequence ID" value="CAG8473714.1"/>
    <property type="molecule type" value="Genomic_DNA"/>
</dbReference>
<name>A0A9N8Z594_9GLOM</name>
<accession>A0A9N8Z594</accession>